<dbReference type="Gene3D" id="3.40.630.30">
    <property type="match status" value="1"/>
</dbReference>
<evidence type="ECO:0000313" key="9">
    <source>
        <dbReference type="Proteomes" id="UP000737420"/>
    </source>
</evidence>
<feature type="domain" description="N-acetyltransferase" evidence="3">
    <location>
        <begin position="8"/>
        <end position="145"/>
    </location>
</feature>
<dbReference type="Proteomes" id="UP000886934">
    <property type="component" value="Unassembled WGS sequence"/>
</dbReference>
<dbReference type="PROSITE" id="PS51186">
    <property type="entry name" value="GNAT"/>
    <property type="match status" value="1"/>
</dbReference>
<keyword evidence="2" id="KW-0012">Acyltransferase</keyword>
<dbReference type="EMBL" id="BPNN01000032">
    <property type="protein sequence ID" value="GJA63776.1"/>
    <property type="molecule type" value="Genomic_DNA"/>
</dbReference>
<dbReference type="PANTHER" id="PTHR43877">
    <property type="entry name" value="AMINOALKYLPHOSPHONATE N-ACETYLTRANSFERASE-RELATED-RELATED"/>
    <property type="match status" value="1"/>
</dbReference>
<dbReference type="InterPro" id="IPR000182">
    <property type="entry name" value="GNAT_dom"/>
</dbReference>
<evidence type="ECO:0000313" key="10">
    <source>
        <dbReference type="Proteomes" id="UP000886934"/>
    </source>
</evidence>
<dbReference type="SUPFAM" id="SSF55729">
    <property type="entry name" value="Acyl-CoA N-acyltransferases (Nat)"/>
    <property type="match status" value="1"/>
</dbReference>
<evidence type="ECO:0000313" key="8">
    <source>
        <dbReference type="Proteomes" id="UP000515756"/>
    </source>
</evidence>
<gene>
    <name evidence="5" type="ORF">KAM343_31930</name>
    <name evidence="6" type="ORF">KAM351_23870</name>
    <name evidence="7" type="ORF">KAM382_10080</name>
    <name evidence="4" type="ORF">WP2W18E01_24040</name>
</gene>
<dbReference type="EMBL" id="BPOP01000006">
    <property type="protein sequence ID" value="GJB90947.1"/>
    <property type="molecule type" value="Genomic_DNA"/>
</dbReference>
<dbReference type="EMBL" id="AP021927">
    <property type="protein sequence ID" value="BBQ30822.1"/>
    <property type="molecule type" value="Genomic_DNA"/>
</dbReference>
<protein>
    <recommendedName>
        <fullName evidence="3">N-acetyltransferase domain-containing protein</fullName>
    </recommendedName>
</protein>
<reference evidence="4 8" key="1">
    <citation type="submission" date="2019-12" db="EMBL/GenBank/DDBJ databases">
        <title>complete genome sequences of Aeromonas caviae str. WP2-W18-ESBL-01 isolated from wastewater treatment plant effluent.</title>
        <authorList>
            <person name="Sekizuka T."/>
            <person name="Itokawa K."/>
            <person name="Yatsu K."/>
            <person name="Inamine Y."/>
            <person name="Kuroda M."/>
        </authorList>
    </citation>
    <scope>NUCLEOTIDE SEQUENCE [LARGE SCALE GENOMIC DNA]</scope>
    <source>
        <strain evidence="4 8">WP2-W18-ESBL-01</strain>
    </source>
</reference>
<reference evidence="6 9" key="2">
    <citation type="submission" date="2021-07" db="EMBL/GenBank/DDBJ databases">
        <title>Draft genome sequence of carbapenem-resistant Aeromonas spp. in Japan.</title>
        <authorList>
            <person name="Maehana S."/>
            <person name="Suzuki M."/>
            <person name="Kitasato H."/>
        </authorList>
    </citation>
    <scope>NUCLEOTIDE SEQUENCE</scope>
    <source>
        <strain evidence="5">KAM343</strain>
        <strain evidence="6">KAM351</strain>
        <strain evidence="7 9">KAM382</strain>
    </source>
</reference>
<dbReference type="InterPro" id="IPR050832">
    <property type="entry name" value="Bact_Acetyltransf"/>
</dbReference>
<dbReference type="Proteomes" id="UP000886939">
    <property type="component" value="Unassembled WGS sequence"/>
</dbReference>
<organism evidence="6 10">
    <name type="scientific">Aeromonas caviae</name>
    <name type="common">Aeromonas punctata</name>
    <dbReference type="NCBI Taxonomy" id="648"/>
    <lineage>
        <taxon>Bacteria</taxon>
        <taxon>Pseudomonadati</taxon>
        <taxon>Pseudomonadota</taxon>
        <taxon>Gammaproteobacteria</taxon>
        <taxon>Aeromonadales</taxon>
        <taxon>Aeromonadaceae</taxon>
        <taxon>Aeromonas</taxon>
    </lineage>
</organism>
<dbReference type="GO" id="GO:0016747">
    <property type="term" value="F:acyltransferase activity, transferring groups other than amino-acyl groups"/>
    <property type="evidence" value="ECO:0007669"/>
    <property type="project" value="InterPro"/>
</dbReference>
<evidence type="ECO:0000313" key="6">
    <source>
        <dbReference type="EMBL" id="GJA63776.1"/>
    </source>
</evidence>
<evidence type="ECO:0000313" key="7">
    <source>
        <dbReference type="EMBL" id="GJB90947.1"/>
    </source>
</evidence>
<dbReference type="Proteomes" id="UP000737420">
    <property type="component" value="Unassembled WGS sequence"/>
</dbReference>
<accession>A0A6S5IMP7</accession>
<sequence>MATRENRYIIRLAGEADGAGLTGLFAQLGYPNPDGAVSARLAQPDPAREVLVALCEGIPVGVLVWHHLQPMHLAPAWGLISALVVDEGARGGGIGALLLAAAEQRAAALGCGQLELSSSLKREGAHRFYLAQGYCERPKRFVKAV</sequence>
<evidence type="ECO:0000259" key="3">
    <source>
        <dbReference type="PROSITE" id="PS51186"/>
    </source>
</evidence>
<dbReference type="Proteomes" id="UP000515756">
    <property type="component" value="Chromosome"/>
</dbReference>
<evidence type="ECO:0000256" key="1">
    <source>
        <dbReference type="ARBA" id="ARBA00022679"/>
    </source>
</evidence>
<evidence type="ECO:0000256" key="2">
    <source>
        <dbReference type="ARBA" id="ARBA00023315"/>
    </source>
</evidence>
<evidence type="ECO:0000313" key="4">
    <source>
        <dbReference type="EMBL" id="BBQ30822.1"/>
    </source>
</evidence>
<evidence type="ECO:0000313" key="5">
    <source>
        <dbReference type="EMBL" id="GJA42397.1"/>
    </source>
</evidence>
<keyword evidence="1" id="KW-0808">Transferase</keyword>
<name>A0A6S5IMP7_AERCA</name>
<dbReference type="Pfam" id="PF00583">
    <property type="entry name" value="Acetyltransf_1"/>
    <property type="match status" value="1"/>
</dbReference>
<dbReference type="EMBL" id="BPNI01000078">
    <property type="protein sequence ID" value="GJA42397.1"/>
    <property type="molecule type" value="Genomic_DNA"/>
</dbReference>
<proteinExistence type="predicted"/>
<dbReference type="InterPro" id="IPR016181">
    <property type="entry name" value="Acyl_CoA_acyltransferase"/>
</dbReference>
<dbReference type="AlphaFoldDB" id="A0A6S5IMP7"/>